<reference evidence="10 11" key="1">
    <citation type="submission" date="2022-12" db="EMBL/GenBank/DDBJ databases">
        <title>Chromosome-level genome of Tegillarca granosa.</title>
        <authorList>
            <person name="Kim J."/>
        </authorList>
    </citation>
    <scope>NUCLEOTIDE SEQUENCE [LARGE SCALE GENOMIC DNA]</scope>
    <source>
        <strain evidence="10">Teg-2019</strain>
        <tissue evidence="10">Adductor muscle</tissue>
    </source>
</reference>
<organism evidence="10 11">
    <name type="scientific">Tegillarca granosa</name>
    <name type="common">Malaysian cockle</name>
    <name type="synonym">Anadara granosa</name>
    <dbReference type="NCBI Taxonomy" id="220873"/>
    <lineage>
        <taxon>Eukaryota</taxon>
        <taxon>Metazoa</taxon>
        <taxon>Spiralia</taxon>
        <taxon>Lophotrochozoa</taxon>
        <taxon>Mollusca</taxon>
        <taxon>Bivalvia</taxon>
        <taxon>Autobranchia</taxon>
        <taxon>Pteriomorphia</taxon>
        <taxon>Arcoida</taxon>
        <taxon>Arcoidea</taxon>
        <taxon>Arcidae</taxon>
        <taxon>Tegillarca</taxon>
    </lineage>
</organism>
<dbReference type="PANTHER" id="PTHR42884:SF14">
    <property type="entry name" value="NEUROENDOCRINE CONVERTASE 1"/>
    <property type="match status" value="1"/>
</dbReference>
<dbReference type="InterPro" id="IPR022398">
    <property type="entry name" value="Peptidase_S8_His-AS"/>
</dbReference>
<gene>
    <name evidence="10" type="ORF">KUTeg_018544</name>
</gene>
<dbReference type="PRINTS" id="PR00723">
    <property type="entry name" value="SUBTILISIN"/>
</dbReference>
<comment type="caution">
    <text evidence="8">Lacks conserved residue(s) required for the propagation of feature annotation.</text>
</comment>
<dbReference type="InterPro" id="IPR023828">
    <property type="entry name" value="Peptidase_S8_Ser-AS"/>
</dbReference>
<dbReference type="PROSITE" id="PS51892">
    <property type="entry name" value="SUBTILASE"/>
    <property type="match status" value="1"/>
</dbReference>
<dbReference type="Pfam" id="PF01483">
    <property type="entry name" value="P_proprotein"/>
    <property type="match status" value="1"/>
</dbReference>
<dbReference type="InterPro" id="IPR034182">
    <property type="entry name" value="Kexin/furin"/>
</dbReference>
<dbReference type="InterPro" id="IPR015500">
    <property type="entry name" value="Peptidase_S8_subtilisin-rel"/>
</dbReference>
<evidence type="ECO:0000256" key="4">
    <source>
        <dbReference type="ARBA" id="ARBA00022729"/>
    </source>
</evidence>
<evidence type="ECO:0000256" key="2">
    <source>
        <dbReference type="ARBA" id="ARBA00022670"/>
    </source>
</evidence>
<evidence type="ECO:0000256" key="7">
    <source>
        <dbReference type="ARBA" id="ARBA00022837"/>
    </source>
</evidence>
<dbReference type="SUPFAM" id="SSF49785">
    <property type="entry name" value="Galactose-binding domain-like"/>
    <property type="match status" value="1"/>
</dbReference>
<keyword evidence="4" id="KW-0732">Signal</keyword>
<sequence length="387" mass="42094">MTMLMFLKYRHGTRCAGEIAMVENNGFCGVGVAYDAKIGGVRMLDGPVTDSLEGKAIAFNHKYVHIYSASWGPNDDGKTVEGPGHMASKAFEKGITEGRDGKGVIYVWASGNGGRVGDNCNCDGYTSSIYTISISSASQHQKVPWYEEKCASTMATTYSSGTFGDQRIATADLHNKCTTSHTGTSAAAPLAAGIFALVLQVNPELTWRDMQHLVAWTSEYAPLRNNTDWKTNGAGYKVNSNFGFGLLNAAALVDTADPSTWKTVPNKTICYVNSTDISKELHSGQELEIVFDTTGCDGQPNEINFLEHVQLELSMDYTKRGDLGVTMTSPSGLKTVLLTERKLDKSGDGFHNWKFMSVHSWGENPTGKWIVKIFDKKVIAPGAIIKK</sequence>
<dbReference type="PROSITE" id="PS00137">
    <property type="entry name" value="SUBTILASE_HIS"/>
    <property type="match status" value="1"/>
</dbReference>
<dbReference type="InterPro" id="IPR002884">
    <property type="entry name" value="P_dom"/>
</dbReference>
<evidence type="ECO:0000256" key="5">
    <source>
        <dbReference type="ARBA" id="ARBA00022801"/>
    </source>
</evidence>
<evidence type="ECO:0000256" key="3">
    <source>
        <dbReference type="ARBA" id="ARBA00022685"/>
    </source>
</evidence>
<comment type="similarity">
    <text evidence="1">Belongs to the peptidase S8 family. Furin subfamily.</text>
</comment>
<dbReference type="Pfam" id="PF00082">
    <property type="entry name" value="Peptidase_S8"/>
    <property type="match status" value="1"/>
</dbReference>
<evidence type="ECO:0000256" key="8">
    <source>
        <dbReference type="PROSITE-ProRule" id="PRU01240"/>
    </source>
</evidence>
<dbReference type="SUPFAM" id="SSF52743">
    <property type="entry name" value="Subtilisin-like"/>
    <property type="match status" value="1"/>
</dbReference>
<dbReference type="PANTHER" id="PTHR42884">
    <property type="entry name" value="PROPROTEIN CONVERTASE SUBTILISIN/KEXIN-RELATED"/>
    <property type="match status" value="1"/>
</dbReference>
<keyword evidence="5" id="KW-0378">Hydrolase</keyword>
<dbReference type="InterPro" id="IPR008979">
    <property type="entry name" value="Galactose-bd-like_sf"/>
</dbReference>
<dbReference type="PROSITE" id="PS51829">
    <property type="entry name" value="P_HOMO_B"/>
    <property type="match status" value="1"/>
</dbReference>
<dbReference type="CDD" id="cd04059">
    <property type="entry name" value="Peptidases_S8_Protein_convertases_Kexins_Furin-like"/>
    <property type="match status" value="1"/>
</dbReference>
<dbReference type="EMBL" id="JARBDR010000903">
    <property type="protein sequence ID" value="KAJ8304961.1"/>
    <property type="molecule type" value="Genomic_DNA"/>
</dbReference>
<protein>
    <recommendedName>
        <fullName evidence="9">P/Homo B domain-containing protein</fullName>
    </recommendedName>
</protein>
<dbReference type="Gene3D" id="3.40.50.200">
    <property type="entry name" value="Peptidase S8/S53 domain"/>
    <property type="match status" value="1"/>
</dbReference>
<comment type="caution">
    <text evidence="10">The sequence shown here is derived from an EMBL/GenBank/DDBJ whole genome shotgun (WGS) entry which is preliminary data.</text>
</comment>
<keyword evidence="7" id="KW-0106">Calcium</keyword>
<keyword evidence="6" id="KW-0720">Serine protease</keyword>
<evidence type="ECO:0000259" key="9">
    <source>
        <dbReference type="PROSITE" id="PS51829"/>
    </source>
</evidence>
<dbReference type="InterPro" id="IPR000209">
    <property type="entry name" value="Peptidase_S8/S53_dom"/>
</dbReference>
<dbReference type="Gene3D" id="2.60.120.260">
    <property type="entry name" value="Galactose-binding domain-like"/>
    <property type="match status" value="1"/>
</dbReference>
<feature type="domain" description="P/Homo B" evidence="9">
    <location>
        <begin position="263"/>
        <end position="387"/>
    </location>
</feature>
<accession>A0ABQ9EM50</accession>
<evidence type="ECO:0000313" key="11">
    <source>
        <dbReference type="Proteomes" id="UP001217089"/>
    </source>
</evidence>
<keyword evidence="3" id="KW-0165">Cleavage on pair of basic residues</keyword>
<evidence type="ECO:0000313" key="10">
    <source>
        <dbReference type="EMBL" id="KAJ8304961.1"/>
    </source>
</evidence>
<name>A0ABQ9EM50_TEGGR</name>
<evidence type="ECO:0000256" key="1">
    <source>
        <dbReference type="ARBA" id="ARBA00005325"/>
    </source>
</evidence>
<proteinExistence type="inferred from homology"/>
<evidence type="ECO:0000256" key="6">
    <source>
        <dbReference type="ARBA" id="ARBA00022825"/>
    </source>
</evidence>
<keyword evidence="11" id="KW-1185">Reference proteome</keyword>
<dbReference type="Proteomes" id="UP001217089">
    <property type="component" value="Unassembled WGS sequence"/>
</dbReference>
<dbReference type="PROSITE" id="PS00138">
    <property type="entry name" value="SUBTILASE_SER"/>
    <property type="match status" value="1"/>
</dbReference>
<dbReference type="InterPro" id="IPR036852">
    <property type="entry name" value="Peptidase_S8/S53_dom_sf"/>
</dbReference>
<keyword evidence="2" id="KW-0645">Protease</keyword>